<keyword evidence="13 24" id="KW-0479">Metal-binding</keyword>
<keyword evidence="21 24" id="KW-0496">Mitochondrion</keyword>
<keyword evidence="20 24" id="KW-0186">Copper</keyword>
<comment type="pathway">
    <text evidence="4 24">Energy metabolism; oxidative phosphorylation.</text>
</comment>
<dbReference type="InterPro" id="IPR023615">
    <property type="entry name" value="Cyt_c_Oxase_su1_BS"/>
</dbReference>
<comment type="cofactor">
    <cofactor evidence="1">
        <name>Cu cation</name>
        <dbReference type="ChEBI" id="CHEBI:23378"/>
    </cofactor>
</comment>
<keyword evidence="18 25" id="KW-1133">Transmembrane helix</keyword>
<feature type="transmembrane region" description="Helical" evidence="25">
    <location>
        <begin position="228"/>
        <end position="246"/>
    </location>
</feature>
<feature type="transmembrane region" description="Helical" evidence="25">
    <location>
        <begin position="267"/>
        <end position="290"/>
    </location>
</feature>
<evidence type="ECO:0000256" key="25">
    <source>
        <dbReference type="SAM" id="Phobius"/>
    </source>
</evidence>
<dbReference type="FunFam" id="1.20.210.10:FF:000001">
    <property type="entry name" value="Cytochrome c oxidase subunit 1"/>
    <property type="match status" value="1"/>
</dbReference>
<keyword evidence="9 24" id="KW-0813">Transport</keyword>
<evidence type="ECO:0000259" key="26">
    <source>
        <dbReference type="PROSITE" id="PS50855"/>
    </source>
</evidence>
<evidence type="ECO:0000313" key="27">
    <source>
        <dbReference type="EMBL" id="AAT52201.1"/>
    </source>
</evidence>
<dbReference type="EC" id="7.1.1.9" evidence="7 24"/>
<evidence type="ECO:0000256" key="20">
    <source>
        <dbReference type="ARBA" id="ARBA00023008"/>
    </source>
</evidence>
<dbReference type="GO" id="GO:0020037">
    <property type="term" value="F:heme binding"/>
    <property type="evidence" value="ECO:0007669"/>
    <property type="project" value="InterPro"/>
</dbReference>
<protein>
    <recommendedName>
        <fullName evidence="8 24">Cytochrome c oxidase subunit 1</fullName>
        <ecNumber evidence="7 24">7.1.1.9</ecNumber>
    </recommendedName>
</protein>
<dbReference type="PRINTS" id="PR01165">
    <property type="entry name" value="CYCOXIDASEI"/>
</dbReference>
<dbReference type="PANTHER" id="PTHR10422">
    <property type="entry name" value="CYTOCHROME C OXIDASE SUBUNIT 1"/>
    <property type="match status" value="1"/>
</dbReference>
<dbReference type="GO" id="GO:0005743">
    <property type="term" value="C:mitochondrial inner membrane"/>
    <property type="evidence" value="ECO:0007669"/>
    <property type="project" value="UniProtKB-SubCell"/>
</dbReference>
<dbReference type="InterPro" id="IPR036927">
    <property type="entry name" value="Cyt_c_oxase-like_su1_sf"/>
</dbReference>
<dbReference type="InterPro" id="IPR000883">
    <property type="entry name" value="Cyt_C_Oxase_1"/>
</dbReference>
<proteinExistence type="inferred from homology"/>
<dbReference type="InterPro" id="IPR023616">
    <property type="entry name" value="Cyt_c_oxase-like_su1_dom"/>
</dbReference>
<dbReference type="AlphaFoldDB" id="Q5IY22"/>
<dbReference type="GO" id="GO:0046872">
    <property type="term" value="F:metal ion binding"/>
    <property type="evidence" value="ECO:0007669"/>
    <property type="project" value="UniProtKB-KW"/>
</dbReference>
<evidence type="ECO:0000256" key="24">
    <source>
        <dbReference type="RuleBase" id="RU000369"/>
    </source>
</evidence>
<evidence type="ECO:0000256" key="4">
    <source>
        <dbReference type="ARBA" id="ARBA00004673"/>
    </source>
</evidence>
<keyword evidence="22 24" id="KW-0472">Membrane</keyword>
<feature type="transmembrane region" description="Helical" evidence="25">
    <location>
        <begin position="302"/>
        <end position="325"/>
    </location>
</feature>
<keyword evidence="19 24" id="KW-0408">Iron</keyword>
<evidence type="ECO:0000256" key="1">
    <source>
        <dbReference type="ARBA" id="ARBA00001935"/>
    </source>
</evidence>
<evidence type="ECO:0000256" key="14">
    <source>
        <dbReference type="ARBA" id="ARBA00022792"/>
    </source>
</evidence>
<feature type="domain" description="Cytochrome oxidase subunit I profile" evidence="26">
    <location>
        <begin position="1"/>
        <end position="511"/>
    </location>
</feature>
<keyword evidence="12 24" id="KW-0812">Transmembrane</keyword>
<feature type="transmembrane region" description="Helical" evidence="25">
    <location>
        <begin position="56"/>
        <end position="82"/>
    </location>
</feature>
<dbReference type="Pfam" id="PF00115">
    <property type="entry name" value="COX1"/>
    <property type="match status" value="1"/>
</dbReference>
<keyword evidence="15" id="KW-0460">Magnesium</keyword>
<feature type="transmembrane region" description="Helical" evidence="25">
    <location>
        <begin position="16"/>
        <end position="36"/>
    </location>
</feature>
<comment type="catalytic activity">
    <reaction evidence="23">
        <text>4 Fe(II)-[cytochrome c] + O2 + 8 H(+)(in) = 4 Fe(III)-[cytochrome c] + 2 H2O + 4 H(+)(out)</text>
        <dbReference type="Rhea" id="RHEA:11436"/>
        <dbReference type="Rhea" id="RHEA-COMP:10350"/>
        <dbReference type="Rhea" id="RHEA-COMP:14399"/>
        <dbReference type="ChEBI" id="CHEBI:15377"/>
        <dbReference type="ChEBI" id="CHEBI:15378"/>
        <dbReference type="ChEBI" id="CHEBI:15379"/>
        <dbReference type="ChEBI" id="CHEBI:29033"/>
        <dbReference type="ChEBI" id="CHEBI:29034"/>
        <dbReference type="EC" id="7.1.1.9"/>
    </reaction>
    <physiologicalReaction direction="left-to-right" evidence="23">
        <dbReference type="Rhea" id="RHEA:11437"/>
    </physiologicalReaction>
</comment>
<evidence type="ECO:0000256" key="16">
    <source>
        <dbReference type="ARBA" id="ARBA00022967"/>
    </source>
</evidence>
<evidence type="ECO:0000256" key="8">
    <source>
        <dbReference type="ARBA" id="ARBA00015947"/>
    </source>
</evidence>
<feature type="transmembrane region" description="Helical" evidence="25">
    <location>
        <begin position="337"/>
        <end position="358"/>
    </location>
</feature>
<keyword evidence="16" id="KW-1278">Translocase</keyword>
<evidence type="ECO:0000256" key="3">
    <source>
        <dbReference type="ARBA" id="ARBA00004448"/>
    </source>
</evidence>
<evidence type="ECO:0000256" key="9">
    <source>
        <dbReference type="ARBA" id="ARBA00022448"/>
    </source>
</evidence>
<feature type="transmembrane region" description="Helical" evidence="25">
    <location>
        <begin position="145"/>
        <end position="170"/>
    </location>
</feature>
<feature type="transmembrane region" description="Helical" evidence="25">
    <location>
        <begin position="103"/>
        <end position="125"/>
    </location>
</feature>
<feature type="transmembrane region" description="Helical" evidence="25">
    <location>
        <begin position="411"/>
        <end position="429"/>
    </location>
</feature>
<feature type="transmembrane region" description="Helical" evidence="25">
    <location>
        <begin position="449"/>
        <end position="472"/>
    </location>
</feature>
<accession>Q5IY22</accession>
<dbReference type="SUPFAM" id="SSF81442">
    <property type="entry name" value="Cytochrome c oxidase subunit I-like"/>
    <property type="match status" value="1"/>
</dbReference>
<evidence type="ECO:0000256" key="19">
    <source>
        <dbReference type="ARBA" id="ARBA00023004"/>
    </source>
</evidence>
<dbReference type="GO" id="GO:0045277">
    <property type="term" value="C:respiratory chain complex IV"/>
    <property type="evidence" value="ECO:0007669"/>
    <property type="project" value="InterPro"/>
</dbReference>
<dbReference type="PROSITE" id="PS00077">
    <property type="entry name" value="COX1_CUB"/>
    <property type="match status" value="1"/>
</dbReference>
<evidence type="ECO:0000256" key="2">
    <source>
        <dbReference type="ARBA" id="ARBA00001971"/>
    </source>
</evidence>
<feature type="transmembrane region" description="Helical" evidence="25">
    <location>
        <begin position="182"/>
        <end position="208"/>
    </location>
</feature>
<evidence type="ECO:0000256" key="18">
    <source>
        <dbReference type="ARBA" id="ARBA00022989"/>
    </source>
</evidence>
<dbReference type="GO" id="GO:0006123">
    <property type="term" value="P:mitochondrial electron transport, cytochrome c to oxygen"/>
    <property type="evidence" value="ECO:0007669"/>
    <property type="project" value="TreeGrafter"/>
</dbReference>
<comment type="subcellular location">
    <subcellularLocation>
        <location evidence="3 24">Mitochondrion inner membrane</location>
        <topology evidence="3 24">Multi-pass membrane protein</topology>
    </subcellularLocation>
</comment>
<comment type="function">
    <text evidence="24">Component of the cytochrome c oxidase, the last enzyme in the mitochondrial electron transport chain which drives oxidative phosphorylation. The respiratory chain contains 3 multisubunit complexes succinate dehydrogenase (complex II, CII), ubiquinol-cytochrome c oxidoreductase (cytochrome b-c1 complex, complex III, CIII) and cytochrome c oxidase (complex IV, CIV), that cooperate to transfer electrons derived from NADH and succinate to molecular oxygen, creating an electrochemical gradient over the inner membrane that drives transmembrane transport and the ATP synthase. Cytochrome c oxidase is the component of the respiratory chain that catalyzes the reduction of oxygen to water. Electrons originating from reduced cytochrome c in the intermembrane space (IMS) are transferred via the dinuclear copper A center (CU(A)) of subunit 2 and heme A of subunit 1 to the active site in subunit 1, a binuclear center (BNC) formed by heme A3 and copper B (CU(B)). The BNC reduces molecular oxygen to 2 water molecules using 4 electrons from cytochrome c in the IMS and 4 protons from the mitochondrial matrix.</text>
</comment>
<evidence type="ECO:0000256" key="23">
    <source>
        <dbReference type="ARBA" id="ARBA00049512"/>
    </source>
</evidence>
<evidence type="ECO:0000256" key="15">
    <source>
        <dbReference type="ARBA" id="ARBA00022842"/>
    </source>
</evidence>
<name>Q5IY22_9NEOP</name>
<evidence type="ECO:0000256" key="13">
    <source>
        <dbReference type="ARBA" id="ARBA00022723"/>
    </source>
</evidence>
<evidence type="ECO:0000256" key="21">
    <source>
        <dbReference type="ARBA" id="ARBA00023128"/>
    </source>
</evidence>
<comment type="similarity">
    <text evidence="5 24">Belongs to the heme-copper respiratory oxidase family.</text>
</comment>
<evidence type="ECO:0000256" key="12">
    <source>
        <dbReference type="ARBA" id="ARBA00022692"/>
    </source>
</evidence>
<keyword evidence="11 24" id="KW-0679">Respiratory chain</keyword>
<dbReference type="PROSITE" id="PS50855">
    <property type="entry name" value="COX1"/>
    <property type="match status" value="1"/>
</dbReference>
<evidence type="ECO:0000256" key="10">
    <source>
        <dbReference type="ARBA" id="ARBA00022617"/>
    </source>
</evidence>
<feature type="transmembrane region" description="Helical" evidence="25">
    <location>
        <begin position="378"/>
        <end position="399"/>
    </location>
</feature>
<dbReference type="Gene3D" id="1.20.210.10">
    <property type="entry name" value="Cytochrome c oxidase-like, subunit I domain"/>
    <property type="match status" value="1"/>
</dbReference>
<keyword evidence="17 24" id="KW-0249">Electron transport</keyword>
<evidence type="ECO:0000256" key="11">
    <source>
        <dbReference type="ARBA" id="ARBA00022660"/>
    </source>
</evidence>
<sequence>MLRKWLYSTNHKDIGTLYFIFGIWAGMVGTSLSLLIRAELGNPGSLIGDDQIYNTIVTAHAFIMIFFMVMPIMIGGFGNWLVPLMLGAPDMAFPRMNNMSFWLLPPSLTLLISSSIVENGAGTGWTVYPPLSSNIAHGGSSVDLAIFSLHLAGISSILGAINFITTIINMRLNSLSFDQMPLFIWAVGITAFLLLLSLPVLAGAITMLLTDRNLNTSFFDPAGGGDPILYQHLFWFFGHPEVYILILPGFSMISHIISQESGKKETFGCLGMIYAMLAIGLLGFIVWAHHMFTVGMDIDTRAYFTSATMIIAVPTGIKIFSWLATFHGTQINYSPSILWSLGFVFLFTVGGLTGVILSNSSIDITLHDTYYVVAHFHYVLSMGAVFAILGGFIHWYPLFTGLSLSPYMLKIQFFIMFIGVNLTFFPQHFLGLAGMPRRYSDYPDSYISWNIISSLGSYISLLAIMFMLIIIWESLVNQRIALFTLNLSSSIEWYQNLPPAEHSYSELPILSNLF</sequence>
<organism evidence="27">
    <name type="scientific">Noctua atlantica</name>
    <dbReference type="NCBI Taxonomy" id="282262"/>
    <lineage>
        <taxon>Eukaryota</taxon>
        <taxon>Metazoa</taxon>
        <taxon>Ecdysozoa</taxon>
        <taxon>Arthropoda</taxon>
        <taxon>Hexapoda</taxon>
        <taxon>Insecta</taxon>
        <taxon>Pterygota</taxon>
        <taxon>Neoptera</taxon>
        <taxon>Endopterygota</taxon>
        <taxon>Lepidoptera</taxon>
        <taxon>Glossata</taxon>
        <taxon>Ditrysia</taxon>
        <taxon>Noctuoidea</taxon>
        <taxon>Noctuidae</taxon>
        <taxon>Noctuinae</taxon>
        <taxon>Noctuini</taxon>
        <taxon>Noctua</taxon>
    </lineage>
</organism>
<keyword evidence="10 24" id="KW-0349">Heme</keyword>
<dbReference type="UniPathway" id="UPA00705"/>
<evidence type="ECO:0000256" key="5">
    <source>
        <dbReference type="ARBA" id="ARBA00009578"/>
    </source>
</evidence>
<evidence type="ECO:0000256" key="17">
    <source>
        <dbReference type="ARBA" id="ARBA00022982"/>
    </source>
</evidence>
<dbReference type="PANTHER" id="PTHR10422:SF18">
    <property type="entry name" value="CYTOCHROME C OXIDASE SUBUNIT 1"/>
    <property type="match status" value="1"/>
</dbReference>
<reference evidence="27" key="1">
    <citation type="journal article" date="2008" name="Arquipelago">
        <title>The speciation of Noctua atlantica (Lepidoptera: Noctuidae) occurred in the Azores as supported by a molecular clock based on mitochondrial COI sequences.</title>
        <authorList>
            <person name="Montiel R."/>
            <person name="Vieira V."/>
            <person name="Martins T."/>
            <person name="Simoes N."/>
            <person name="Oliveira M.L."/>
        </authorList>
    </citation>
    <scope>NUCLEOTIDE SEQUENCE</scope>
</reference>
<dbReference type="EMBL" id="AY600452">
    <property type="protein sequence ID" value="AAT52201.1"/>
    <property type="molecule type" value="Genomic_DNA"/>
</dbReference>
<comment type="subunit">
    <text evidence="6">Component of the cytochrome c oxidase (complex IV, CIV), a multisubunit enzyme composed of a catalytic core of 3 subunits and several supernumerary subunits. The complex exists as a monomer or a dimer and forms supercomplexes (SCs) in the inner mitochondrial membrane with ubiquinol-cytochrome c oxidoreductase (cytochrome b-c1 complex, complex III, CIII).</text>
</comment>
<dbReference type="InterPro" id="IPR033944">
    <property type="entry name" value="Cyt_c_oxase_su1_dom"/>
</dbReference>
<evidence type="ECO:0000256" key="22">
    <source>
        <dbReference type="ARBA" id="ARBA00023136"/>
    </source>
</evidence>
<gene>
    <name evidence="27" type="primary">COI</name>
</gene>
<dbReference type="GO" id="GO:0004129">
    <property type="term" value="F:cytochrome-c oxidase activity"/>
    <property type="evidence" value="ECO:0007669"/>
    <property type="project" value="UniProtKB-EC"/>
</dbReference>
<dbReference type="CDD" id="cd01663">
    <property type="entry name" value="Cyt_c_Oxidase_I"/>
    <property type="match status" value="1"/>
</dbReference>
<geneLocation type="mitochondrion" evidence="27"/>
<evidence type="ECO:0000256" key="6">
    <source>
        <dbReference type="ARBA" id="ARBA00011164"/>
    </source>
</evidence>
<keyword evidence="14 24" id="KW-0999">Mitochondrion inner membrane</keyword>
<dbReference type="GO" id="GO:0015990">
    <property type="term" value="P:electron transport coupled proton transport"/>
    <property type="evidence" value="ECO:0007669"/>
    <property type="project" value="TreeGrafter"/>
</dbReference>
<comment type="cofactor">
    <cofactor evidence="2">
        <name>heme</name>
        <dbReference type="ChEBI" id="CHEBI:30413"/>
    </cofactor>
</comment>
<evidence type="ECO:0000256" key="7">
    <source>
        <dbReference type="ARBA" id="ARBA00012949"/>
    </source>
</evidence>